<dbReference type="AlphaFoldDB" id="A0A2U1QMU5"/>
<proteinExistence type="predicted"/>
<keyword evidence="3" id="KW-1185">Reference proteome</keyword>
<dbReference type="GO" id="GO:0031146">
    <property type="term" value="P:SCF-dependent proteasomal ubiquitin-dependent protein catabolic process"/>
    <property type="evidence" value="ECO:0007669"/>
    <property type="project" value="TreeGrafter"/>
</dbReference>
<dbReference type="PANTHER" id="PTHR13318:SF92">
    <property type="entry name" value="F-BOX_LRR-REPEAT PROTEIN 8-RELATED"/>
    <property type="match status" value="1"/>
</dbReference>
<dbReference type="InterPro" id="IPR006553">
    <property type="entry name" value="Leu-rich_rpt_Cys-con_subtyp"/>
</dbReference>
<feature type="region of interest" description="Disordered" evidence="1">
    <location>
        <begin position="326"/>
        <end position="353"/>
    </location>
</feature>
<dbReference type="STRING" id="35608.A0A2U1QMU5"/>
<protein>
    <submittedName>
        <fullName evidence="2">F-box family protein</fullName>
    </submittedName>
</protein>
<organism evidence="2 3">
    <name type="scientific">Artemisia annua</name>
    <name type="common">Sweet wormwood</name>
    <dbReference type="NCBI Taxonomy" id="35608"/>
    <lineage>
        <taxon>Eukaryota</taxon>
        <taxon>Viridiplantae</taxon>
        <taxon>Streptophyta</taxon>
        <taxon>Embryophyta</taxon>
        <taxon>Tracheophyta</taxon>
        <taxon>Spermatophyta</taxon>
        <taxon>Magnoliopsida</taxon>
        <taxon>eudicotyledons</taxon>
        <taxon>Gunneridae</taxon>
        <taxon>Pentapetalae</taxon>
        <taxon>asterids</taxon>
        <taxon>campanulids</taxon>
        <taxon>Asterales</taxon>
        <taxon>Asteraceae</taxon>
        <taxon>Asteroideae</taxon>
        <taxon>Anthemideae</taxon>
        <taxon>Artemisiinae</taxon>
        <taxon>Artemisia</taxon>
    </lineage>
</organism>
<gene>
    <name evidence="2" type="ORF">CTI12_AA000820</name>
</gene>
<reference evidence="2 3" key="1">
    <citation type="journal article" date="2018" name="Mol. Plant">
        <title>The genome of Artemisia annua provides insight into the evolution of Asteraceae family and artemisinin biosynthesis.</title>
        <authorList>
            <person name="Shen Q."/>
            <person name="Zhang L."/>
            <person name="Liao Z."/>
            <person name="Wang S."/>
            <person name="Yan T."/>
            <person name="Shi P."/>
            <person name="Liu M."/>
            <person name="Fu X."/>
            <person name="Pan Q."/>
            <person name="Wang Y."/>
            <person name="Lv Z."/>
            <person name="Lu X."/>
            <person name="Zhang F."/>
            <person name="Jiang W."/>
            <person name="Ma Y."/>
            <person name="Chen M."/>
            <person name="Hao X."/>
            <person name="Li L."/>
            <person name="Tang Y."/>
            <person name="Lv G."/>
            <person name="Zhou Y."/>
            <person name="Sun X."/>
            <person name="Brodelius P.E."/>
            <person name="Rose J.K.C."/>
            <person name="Tang K."/>
        </authorList>
    </citation>
    <scope>NUCLEOTIDE SEQUENCE [LARGE SCALE GENOMIC DNA]</scope>
    <source>
        <strain evidence="3">cv. Huhao1</strain>
        <tissue evidence="2">Leaf</tissue>
    </source>
</reference>
<evidence type="ECO:0000313" key="2">
    <source>
        <dbReference type="EMBL" id="PWA99326.1"/>
    </source>
</evidence>
<comment type="caution">
    <text evidence="2">The sequence shown here is derived from an EMBL/GenBank/DDBJ whole genome shotgun (WGS) entry which is preliminary data.</text>
</comment>
<dbReference type="EMBL" id="PKPP01000023">
    <property type="protein sequence ID" value="PWA99326.1"/>
    <property type="molecule type" value="Genomic_DNA"/>
</dbReference>
<name>A0A2U1QMU5_ARTAN</name>
<dbReference type="OrthoDB" id="423607at2759"/>
<dbReference type="Proteomes" id="UP000245207">
    <property type="component" value="Unassembled WGS sequence"/>
</dbReference>
<dbReference type="PANTHER" id="PTHR13318">
    <property type="entry name" value="PARTNER OF PAIRED, ISOFORM B-RELATED"/>
    <property type="match status" value="1"/>
</dbReference>
<dbReference type="SMART" id="SM00367">
    <property type="entry name" value="LRR_CC"/>
    <property type="match status" value="6"/>
</dbReference>
<dbReference type="SUPFAM" id="SSF52047">
    <property type="entry name" value="RNI-like"/>
    <property type="match status" value="1"/>
</dbReference>
<dbReference type="GO" id="GO:0019005">
    <property type="term" value="C:SCF ubiquitin ligase complex"/>
    <property type="evidence" value="ECO:0007669"/>
    <property type="project" value="TreeGrafter"/>
</dbReference>
<feature type="compositionally biased region" description="Polar residues" evidence="1">
    <location>
        <begin position="336"/>
        <end position="353"/>
    </location>
</feature>
<dbReference type="InterPro" id="IPR032675">
    <property type="entry name" value="LRR_dom_sf"/>
</dbReference>
<evidence type="ECO:0000313" key="3">
    <source>
        <dbReference type="Proteomes" id="UP000245207"/>
    </source>
</evidence>
<evidence type="ECO:0000256" key="1">
    <source>
        <dbReference type="SAM" id="MobiDB-lite"/>
    </source>
</evidence>
<sequence length="369" mass="40988">MFLITSRFPNLTRLELRQCLEITDSGVSAFSKNCNKLKEFSCVDCAFSDLGIFELLRNCSQLEVLSVTSLYSLRDVRDPAKFRTGLPANTLKVIELRYVYSERLFEPLISGSKNLKSLKLYYCGGKWDSWLKMIPDDSGLVEVHLETVNVTDVGLSSLSKCRYLNSLRIVNINNQLCTNVGLISIAKNCKRLKKLYVGYWKYTSYIGEEGLIAVGEHSMNLEELILIGVNATHVSLEVIARNCQNLVRLELSMSETITDVEMSCIAEKCVALKSLCIEECCVSNKGIEEFALGCPNLAKIRDQTLNAITNDSRVQEHVEEVPPAAYDVGVTGPEPVSTSCTSSRNGDPSSKISNRVVFYPVGNDDPSCT</sequence>
<dbReference type="Gene3D" id="3.80.10.10">
    <property type="entry name" value="Ribonuclease Inhibitor"/>
    <property type="match status" value="1"/>
</dbReference>
<accession>A0A2U1QMU5</accession>